<accession>A0A8T0G6Y3</accession>
<dbReference type="InterPro" id="IPR016024">
    <property type="entry name" value="ARM-type_fold"/>
</dbReference>
<protein>
    <submittedName>
        <fullName evidence="3">Uncharacterized protein</fullName>
    </submittedName>
</protein>
<dbReference type="PANTHER" id="PTHR23315">
    <property type="entry name" value="U BOX DOMAIN-CONTAINING"/>
    <property type="match status" value="1"/>
</dbReference>
<name>A0A8T0G6Y3_CERPU</name>
<organism evidence="3 4">
    <name type="scientific">Ceratodon purpureus</name>
    <name type="common">Fire moss</name>
    <name type="synonym">Dicranum purpureum</name>
    <dbReference type="NCBI Taxonomy" id="3225"/>
    <lineage>
        <taxon>Eukaryota</taxon>
        <taxon>Viridiplantae</taxon>
        <taxon>Streptophyta</taxon>
        <taxon>Embryophyta</taxon>
        <taxon>Bryophyta</taxon>
        <taxon>Bryophytina</taxon>
        <taxon>Bryopsida</taxon>
        <taxon>Dicranidae</taxon>
        <taxon>Pseudoditrichales</taxon>
        <taxon>Ditrichaceae</taxon>
        <taxon>Ceratodon</taxon>
    </lineage>
</organism>
<feature type="repeat" description="ARM" evidence="2">
    <location>
        <begin position="359"/>
        <end position="401"/>
    </location>
</feature>
<dbReference type="InterPro" id="IPR000225">
    <property type="entry name" value="Armadillo"/>
</dbReference>
<dbReference type="InterPro" id="IPR011989">
    <property type="entry name" value="ARM-like"/>
</dbReference>
<keyword evidence="1" id="KW-0833">Ubl conjugation pathway</keyword>
<evidence type="ECO:0000313" key="4">
    <source>
        <dbReference type="Proteomes" id="UP000822688"/>
    </source>
</evidence>
<dbReference type="EMBL" id="CM026433">
    <property type="protein sequence ID" value="KAG0555046.1"/>
    <property type="molecule type" value="Genomic_DNA"/>
</dbReference>
<sequence>MPILDEDPNTYINSLSRSIHTFSVLQHSGLLSLEGSNNMINEEQFINRNQMYKMYSNGFYDVYNNWKETNISRGYPKEPPNIETSLNTLQTSHCRDHNQMNCIVPPYYSAPMNEFNMSSNALHALVEDSAKDLQSHGSNLSGLFENKNKDKNIPQDIQGLIYALQTGGSRCKMEAAITVRSLATSHHILQLALIEAGAICPLVNLLKYKAEEGHWPPELREKATITIRAEAALALASLSVSNDDNKDVIGAAGAIPLLCELIHFNGKNCNPIINVNYNSQEMAPFLILAQDAGTGALSCLSKSERNKEEIINTGIIPILIYMIDEGTSFGRAAAANVISKLASGKHADNNRIMLGREFGTIASLVRLLKNGSSKAKETAAEALENLALNDWNKTKIVEEGGIDCLMQLLENGTSKEQEAASAALKNIKSSILCEEIQQKGTNMRRNYSSYNVEQLEQPIKNMIGHVKDIENGELCKSMGYENKQLIQEKEVTSNVASTTTMDELPHSNNHIYGNLQMSKGPHLWQRNFLKKKLDVHGMQSISTSELTSTLAPPLLGQPSMQVDALLENTKKPLESNISSKRMKMTIPHIQENHNSNIPPKRNNILIESKFQNCNQPTIDSMQMKYSKTNTNNLDQVLWNRSREIFQQKNQCLLPNEGYGLADTIRDQQTKQCLVIDNQLVAGGIVALVNALSSPNPSAQEFSALALMLLASQGGFEVKTAISDAGAIPLLIAMVESSIYPMIRESAAAAIAKLVSYHPVNRARVLKAGGIKSIVNMARWSTTLIEDSSSVESLKARVQAAAIVAILNIGNVQDKQNAGMGLQDALPVLIHMLESEDFNELEASVGGLQALSMTLCSIGQSSEVKNVACRDQRSLQTTNNGNIAIEMITVLLYLIKSSSRYAKAAALEALSGFRQNLNGNRLKLFESQGGLCQQDTTKSSQLQEYTRQDGIHALSIMLEKCPTSARECITAAFASAMASDKLSVYAMDEGTIIQRLMVILEEGPTMATRVSAAASIATIGARKKRLDALSKDHILLLLQILTSNEYESGDWEGLQNYSSNATENLSIVCLMPYLLLREHITAIIVYIALSGDSKKQILIDVGTAPILVEVLRGCLFNTHDSDIQGSSQNMQSMSKNRGGINGVPPYLHATQEFATMGIIMLADKSQETIEKIVETGGISLLVKMLTATMGCKGKLGANWSEMAAAALLTLAGSNNARDEIVRVGGIGALVQVLKGEGGAIGFSLTGLAALAQLLGILGLNNEGNKLRMAEEGAIQCLVDILVGGTKYCNQSLIEVDNEQKLGFVALTQEAAAAALATLILHCRTNAEVVVQAGAIDHLVRLLGPLTPNCNRMYNLETPELQPSAYKSLRNEINFTRNKVVLSNHNLEYGDSKMNTIIRDEDLIQGGSRIGGPLAAMAALGNMVSCYPPCWREIVDAGAVPRLANLLQDGTWMHSSEVNNESLQLEEYNVHPTKLQESAALILDLLIDCEENNC</sequence>
<dbReference type="PROSITE" id="PS50176">
    <property type="entry name" value="ARM_REPEAT"/>
    <property type="match status" value="2"/>
</dbReference>
<keyword evidence="4" id="KW-1185">Reference proteome</keyword>
<dbReference type="PANTHER" id="PTHR23315:SF7">
    <property type="entry name" value="U-BOX DOMAIN-CONTAINING PROTEIN 4"/>
    <property type="match status" value="1"/>
</dbReference>
<evidence type="ECO:0000256" key="2">
    <source>
        <dbReference type="PROSITE-ProRule" id="PRU00259"/>
    </source>
</evidence>
<dbReference type="SMART" id="SM00185">
    <property type="entry name" value="ARM"/>
    <property type="match status" value="13"/>
</dbReference>
<evidence type="ECO:0000256" key="1">
    <source>
        <dbReference type="ARBA" id="ARBA00022786"/>
    </source>
</evidence>
<reference evidence="3" key="1">
    <citation type="submission" date="2020-06" db="EMBL/GenBank/DDBJ databases">
        <title>WGS assembly of Ceratodon purpureus strain R40.</title>
        <authorList>
            <person name="Carey S.B."/>
            <person name="Jenkins J."/>
            <person name="Shu S."/>
            <person name="Lovell J.T."/>
            <person name="Sreedasyam A."/>
            <person name="Maumus F."/>
            <person name="Tiley G.P."/>
            <person name="Fernandez-Pozo N."/>
            <person name="Barry K."/>
            <person name="Chen C."/>
            <person name="Wang M."/>
            <person name="Lipzen A."/>
            <person name="Daum C."/>
            <person name="Saski C.A."/>
            <person name="Payton A.C."/>
            <person name="Mcbreen J.C."/>
            <person name="Conrad R.E."/>
            <person name="Kollar L.M."/>
            <person name="Olsson S."/>
            <person name="Huttunen S."/>
            <person name="Landis J.B."/>
            <person name="Wickett N.J."/>
            <person name="Johnson M.G."/>
            <person name="Rensing S.A."/>
            <person name="Grimwood J."/>
            <person name="Schmutz J."/>
            <person name="Mcdaniel S.F."/>
        </authorList>
    </citation>
    <scope>NUCLEOTIDE SEQUENCE</scope>
    <source>
        <strain evidence="3">R40</strain>
    </source>
</reference>
<comment type="caution">
    <text evidence="3">The sequence shown here is derived from an EMBL/GenBank/DDBJ whole genome shotgun (WGS) entry which is preliminary data.</text>
</comment>
<dbReference type="Gene3D" id="1.25.10.10">
    <property type="entry name" value="Leucine-rich Repeat Variant"/>
    <property type="match status" value="5"/>
</dbReference>
<gene>
    <name evidence="3" type="ORF">KC19_12G139800</name>
</gene>
<evidence type="ECO:0000313" key="3">
    <source>
        <dbReference type="EMBL" id="KAG0555046.1"/>
    </source>
</evidence>
<feature type="repeat" description="ARM" evidence="2">
    <location>
        <begin position="1175"/>
        <end position="1224"/>
    </location>
</feature>
<dbReference type="SUPFAM" id="SSF48371">
    <property type="entry name" value="ARM repeat"/>
    <property type="match status" value="3"/>
</dbReference>
<proteinExistence type="predicted"/>
<dbReference type="Proteomes" id="UP000822688">
    <property type="component" value="Chromosome 12"/>
</dbReference>